<accession>A0ABV5LYM3</accession>
<keyword evidence="1" id="KW-0472">Membrane</keyword>
<keyword evidence="1" id="KW-0812">Transmembrane</keyword>
<gene>
    <name evidence="2" type="ORF">ACFFTR_01270</name>
</gene>
<feature type="transmembrane region" description="Helical" evidence="1">
    <location>
        <begin position="299"/>
        <end position="317"/>
    </location>
</feature>
<comment type="caution">
    <text evidence="2">The sequence shown here is derived from an EMBL/GenBank/DDBJ whole genome shotgun (WGS) entry which is preliminary data.</text>
</comment>
<feature type="transmembrane region" description="Helical" evidence="1">
    <location>
        <begin position="126"/>
        <end position="144"/>
    </location>
</feature>
<protein>
    <recommendedName>
        <fullName evidence="4">Glycosyltransferase RgtA/B/C/D-like domain-containing protein</fullName>
    </recommendedName>
</protein>
<dbReference type="EMBL" id="JBHMCA010000007">
    <property type="protein sequence ID" value="MFB9441713.1"/>
    <property type="molecule type" value="Genomic_DNA"/>
</dbReference>
<feature type="transmembrane region" description="Helical" evidence="1">
    <location>
        <begin position="187"/>
        <end position="208"/>
    </location>
</feature>
<reference evidence="2 3" key="1">
    <citation type="submission" date="2024-09" db="EMBL/GenBank/DDBJ databases">
        <authorList>
            <person name="Sun Q."/>
            <person name="Mori K."/>
        </authorList>
    </citation>
    <scope>NUCLEOTIDE SEQUENCE [LARGE SCALE GENOMIC DNA]</scope>
    <source>
        <strain evidence="2 3">JCM 3307</strain>
    </source>
</reference>
<evidence type="ECO:0000313" key="2">
    <source>
        <dbReference type="EMBL" id="MFB9441713.1"/>
    </source>
</evidence>
<feature type="transmembrane region" description="Helical" evidence="1">
    <location>
        <begin position="270"/>
        <end position="287"/>
    </location>
</feature>
<keyword evidence="3" id="KW-1185">Reference proteome</keyword>
<organism evidence="2 3">
    <name type="scientific">Dactylosporangium vinaceum</name>
    <dbReference type="NCBI Taxonomy" id="53362"/>
    <lineage>
        <taxon>Bacteria</taxon>
        <taxon>Bacillati</taxon>
        <taxon>Actinomycetota</taxon>
        <taxon>Actinomycetes</taxon>
        <taxon>Micromonosporales</taxon>
        <taxon>Micromonosporaceae</taxon>
        <taxon>Dactylosporangium</taxon>
    </lineage>
</organism>
<evidence type="ECO:0000313" key="3">
    <source>
        <dbReference type="Proteomes" id="UP001589608"/>
    </source>
</evidence>
<evidence type="ECO:0000256" key="1">
    <source>
        <dbReference type="SAM" id="Phobius"/>
    </source>
</evidence>
<sequence length="355" mass="37257">MKVDLRVFLLRYRLVELAAGLCALGLLLRARALLPARYFSDGDYIAALNNGTTAIRPDPHYRSVAVFYALLGLDDHPHVTAVLQLALFVTAIALALGPAARWSTMALAAAAIGLGGVYLTQYSKDAVVLIFVLPILLVLRVDAWASAAPFVAAGSLLVYGTLFRSNWLVIAALFVTAYVALHRGGRPVLLLPSAAAMFLIAAAGTLVLRHDSLDTFRAAATTGRAGSPDGAMLIAPFVDAPHSIPIGLINAVLTFAALLAPIPLALAGGWVNGLAALVLAAFTVRMVGAARHSAGRPMLGVAVSLLLAFVVTQALFAPDYGSHLKHLTPMLPLAIFALAAADRAARERTAVWHAL</sequence>
<name>A0ABV5LYM3_9ACTN</name>
<keyword evidence="1" id="KW-1133">Transmembrane helix</keyword>
<feature type="transmembrane region" description="Helical" evidence="1">
    <location>
        <begin position="156"/>
        <end position="181"/>
    </location>
</feature>
<dbReference type="Proteomes" id="UP001589608">
    <property type="component" value="Unassembled WGS sequence"/>
</dbReference>
<dbReference type="RefSeq" id="WP_223097697.1">
    <property type="nucleotide sequence ID" value="NZ_CP061913.1"/>
</dbReference>
<proteinExistence type="predicted"/>
<feature type="transmembrane region" description="Helical" evidence="1">
    <location>
        <begin position="78"/>
        <end position="97"/>
    </location>
</feature>
<evidence type="ECO:0008006" key="4">
    <source>
        <dbReference type="Google" id="ProtNLM"/>
    </source>
</evidence>